<dbReference type="EMBL" id="NAJM01000004">
    <property type="protein sequence ID" value="RVX74554.1"/>
    <property type="molecule type" value="Genomic_DNA"/>
</dbReference>
<evidence type="ECO:0000256" key="1">
    <source>
        <dbReference type="SAM" id="MobiDB-lite"/>
    </source>
</evidence>
<protein>
    <submittedName>
        <fullName evidence="2">Uncharacterized protein</fullName>
    </submittedName>
</protein>
<dbReference type="OrthoDB" id="4152598at2759"/>
<evidence type="ECO:0000313" key="3">
    <source>
        <dbReference type="Proteomes" id="UP000288859"/>
    </source>
</evidence>
<gene>
    <name evidence="2" type="ORF">B0A52_01680</name>
</gene>
<dbReference type="Proteomes" id="UP000288859">
    <property type="component" value="Unassembled WGS sequence"/>
</dbReference>
<dbReference type="AlphaFoldDB" id="A0A438NFP3"/>
<dbReference type="VEuPathDB" id="FungiDB:PV10_07242"/>
<proteinExistence type="predicted"/>
<evidence type="ECO:0000313" key="2">
    <source>
        <dbReference type="EMBL" id="RVX74554.1"/>
    </source>
</evidence>
<organism evidence="2 3">
    <name type="scientific">Exophiala mesophila</name>
    <name type="common">Black yeast-like fungus</name>
    <dbReference type="NCBI Taxonomy" id="212818"/>
    <lineage>
        <taxon>Eukaryota</taxon>
        <taxon>Fungi</taxon>
        <taxon>Dikarya</taxon>
        <taxon>Ascomycota</taxon>
        <taxon>Pezizomycotina</taxon>
        <taxon>Eurotiomycetes</taxon>
        <taxon>Chaetothyriomycetidae</taxon>
        <taxon>Chaetothyriales</taxon>
        <taxon>Herpotrichiellaceae</taxon>
        <taxon>Exophiala</taxon>
    </lineage>
</organism>
<sequence length="262" mass="29572">MPTSTAERQTQLQIDPEPELTISDTHLEYIQSLNESPTCYSRFFDALLINRSSHSDFFYDLKTFREQSAIITLLEPGTREVYRECTTVFLGSRFAHPWCRTSTAHSSGWTKASWVGRTKKLDAEAKKEEEKLHRLLVPIWIAFQRRMFPEQHVIDEWVDMEEKRKKEREALAREKEDQAALTKSDVARPSATTSSVGSQPVYRELGFATGPDSSSKATSSQNHASDGSGAAAANVFLGAAVTGFIMSDKRVKKYVTKKLSKK</sequence>
<feature type="compositionally biased region" description="Polar residues" evidence="1">
    <location>
        <begin position="211"/>
        <end position="225"/>
    </location>
</feature>
<comment type="caution">
    <text evidence="2">The sequence shown here is derived from an EMBL/GenBank/DDBJ whole genome shotgun (WGS) entry which is preliminary data.</text>
</comment>
<name>A0A438NFP3_EXOME</name>
<accession>A0A438NFP3</accession>
<feature type="region of interest" description="Disordered" evidence="1">
    <location>
        <begin position="172"/>
        <end position="228"/>
    </location>
</feature>
<reference evidence="2 3" key="1">
    <citation type="submission" date="2017-03" db="EMBL/GenBank/DDBJ databases">
        <title>Genomes of endolithic fungi from Antarctica.</title>
        <authorList>
            <person name="Coleine C."/>
            <person name="Masonjones S."/>
            <person name="Stajich J.E."/>
        </authorList>
    </citation>
    <scope>NUCLEOTIDE SEQUENCE [LARGE SCALE GENOMIC DNA]</scope>
    <source>
        <strain evidence="2 3">CCFEE 6314</strain>
    </source>
</reference>